<reference evidence="2" key="1">
    <citation type="journal article" date="2013" name="Science">
        <title>The Amborella genome and the evolution of flowering plants.</title>
        <authorList>
            <consortium name="Amborella Genome Project"/>
        </authorList>
    </citation>
    <scope>NUCLEOTIDE SEQUENCE [LARGE SCALE GENOMIC DNA]</scope>
</reference>
<evidence type="ECO:0000313" key="1">
    <source>
        <dbReference type="EMBL" id="ERN02379.1"/>
    </source>
</evidence>
<proteinExistence type="predicted"/>
<dbReference type="AlphaFoldDB" id="W1P405"/>
<protein>
    <recommendedName>
        <fullName evidence="3">Retrotransposon gag domain-containing protein</fullName>
    </recommendedName>
</protein>
<gene>
    <name evidence="1" type="ORF">AMTR_s00096p00097910</name>
</gene>
<evidence type="ECO:0000313" key="2">
    <source>
        <dbReference type="Proteomes" id="UP000017836"/>
    </source>
</evidence>
<keyword evidence="2" id="KW-1185">Reference proteome</keyword>
<accession>W1P405</accession>
<evidence type="ECO:0008006" key="3">
    <source>
        <dbReference type="Google" id="ProtNLM"/>
    </source>
</evidence>
<sequence length="119" mass="13623">MQDPPPMNSNPFTKKGGETFTEYISRWRYVAARILNPPSDEEVVKLVVKNLIDPYSGIFLMHPIKDFPTLLQKGEEIQRDLEAGKYSMYTSLGPDCMERKDRHINTTKYGKEGLEAVQA</sequence>
<name>W1P405_AMBTC</name>
<dbReference type="EMBL" id="KI394634">
    <property type="protein sequence ID" value="ERN02379.1"/>
    <property type="molecule type" value="Genomic_DNA"/>
</dbReference>
<dbReference type="Gramene" id="ERN02379">
    <property type="protein sequence ID" value="ERN02379"/>
    <property type="gene ID" value="AMTR_s00096p00097910"/>
</dbReference>
<dbReference type="Proteomes" id="UP000017836">
    <property type="component" value="Unassembled WGS sequence"/>
</dbReference>
<dbReference type="HOGENOM" id="CLU_2064659_0_0_1"/>
<organism evidence="1 2">
    <name type="scientific">Amborella trichopoda</name>
    <dbReference type="NCBI Taxonomy" id="13333"/>
    <lineage>
        <taxon>Eukaryota</taxon>
        <taxon>Viridiplantae</taxon>
        <taxon>Streptophyta</taxon>
        <taxon>Embryophyta</taxon>
        <taxon>Tracheophyta</taxon>
        <taxon>Spermatophyta</taxon>
        <taxon>Magnoliopsida</taxon>
        <taxon>Amborellales</taxon>
        <taxon>Amborellaceae</taxon>
        <taxon>Amborella</taxon>
    </lineage>
</organism>